<feature type="compositionally biased region" description="Low complexity" evidence="2">
    <location>
        <begin position="185"/>
        <end position="208"/>
    </location>
</feature>
<evidence type="ECO:0000256" key="2">
    <source>
        <dbReference type="SAM" id="MobiDB-lite"/>
    </source>
</evidence>
<feature type="compositionally biased region" description="Polar residues" evidence="2">
    <location>
        <begin position="160"/>
        <end position="179"/>
    </location>
</feature>
<gene>
    <name evidence="3" type="ORF">GALMADRAFT_212553</name>
</gene>
<evidence type="ECO:0000256" key="1">
    <source>
        <dbReference type="SAM" id="Coils"/>
    </source>
</evidence>
<dbReference type="AlphaFoldDB" id="A0A067SS75"/>
<dbReference type="OrthoDB" id="3065671at2759"/>
<organism evidence="3 4">
    <name type="scientific">Galerina marginata (strain CBS 339.88)</name>
    <dbReference type="NCBI Taxonomy" id="685588"/>
    <lineage>
        <taxon>Eukaryota</taxon>
        <taxon>Fungi</taxon>
        <taxon>Dikarya</taxon>
        <taxon>Basidiomycota</taxon>
        <taxon>Agaricomycotina</taxon>
        <taxon>Agaricomycetes</taxon>
        <taxon>Agaricomycetidae</taxon>
        <taxon>Agaricales</taxon>
        <taxon>Agaricineae</taxon>
        <taxon>Strophariaceae</taxon>
        <taxon>Galerina</taxon>
    </lineage>
</organism>
<dbReference type="Proteomes" id="UP000027222">
    <property type="component" value="Unassembled WGS sequence"/>
</dbReference>
<feature type="coiled-coil region" evidence="1">
    <location>
        <begin position="353"/>
        <end position="440"/>
    </location>
</feature>
<evidence type="ECO:0000313" key="4">
    <source>
        <dbReference type="Proteomes" id="UP000027222"/>
    </source>
</evidence>
<dbReference type="EMBL" id="KL142385">
    <property type="protein sequence ID" value="KDR73741.1"/>
    <property type="molecule type" value="Genomic_DNA"/>
</dbReference>
<feature type="compositionally biased region" description="Low complexity" evidence="2">
    <location>
        <begin position="238"/>
        <end position="253"/>
    </location>
</feature>
<feature type="compositionally biased region" description="Low complexity" evidence="2">
    <location>
        <begin position="274"/>
        <end position="289"/>
    </location>
</feature>
<dbReference type="HOGENOM" id="CLU_368435_0_0_1"/>
<proteinExistence type="predicted"/>
<sequence>MFSTSLRKALAIARNTSSASKESLDSSTEGTHNQRPDDSDTSFVLEEGVLAPSSSGGNRSLELPSTNKLLPGLPVQSTHNTSSSGNLPDGVPQYTYTNVTISLDVDRPPPPLDGETNVEDTHGHSSLHPKPQETATLRTRRSNAGFHPFLHKLAVISVTETEPTKSQTQPVASQDQPLTYAQPESFPSTQSTVVPSPNSTSPTSSSPSDADDQDKSRRRKRPQNTFAMLQPIVESGDSASFQPKPSSSSFAPSNLGLDSSFARRMEETGRLRRLQSQSSLNSGSTGSAPPVVPPSPVKTPTIPEKPVNGTAHLKAYSEGDQSPGPAPKNIPSPPPVTYPNGQSKDTDSQPEEQAVLQDLLDRTLRELKAAKEETARVKAQSDREKSRLVRQLNASHDTVTELEKENRDKNSKIFNLETRLQKTEQELKEVTQEKHGWQEQLDTMHHRLTKSERQVRSLDQLMRAKLEARQEGVFGPTKRSQNAPQIKQPSMEVISAVAALNEEILQAANQLVENLERVKTAPTTEDIARAKAVLGFKATVMMQVQASDRSKGFKFLLMQVVLEVFMVHWSTNIIEGHYPPQKSFADLLIEMSTRTTVTASLQGAQQIDCGKVKILQTDSNAIVTMKFPDWVVDLTKDLALILSIGGLRIRTNRSSLFTSKLLTLVKIAYDVRTALAEKDICGDLELSVVGPDMPFQTKWMEEAHAMSRNKVLATMQMEPIAGTSGMGLQRSTQPGETPVVVMKPKVVLARVLEESP</sequence>
<reference evidence="4" key="1">
    <citation type="journal article" date="2014" name="Proc. Natl. Acad. Sci. U.S.A.">
        <title>Extensive sampling of basidiomycete genomes demonstrates inadequacy of the white-rot/brown-rot paradigm for wood decay fungi.</title>
        <authorList>
            <person name="Riley R."/>
            <person name="Salamov A.A."/>
            <person name="Brown D.W."/>
            <person name="Nagy L.G."/>
            <person name="Floudas D."/>
            <person name="Held B.W."/>
            <person name="Levasseur A."/>
            <person name="Lombard V."/>
            <person name="Morin E."/>
            <person name="Otillar R."/>
            <person name="Lindquist E.A."/>
            <person name="Sun H."/>
            <person name="LaButti K.M."/>
            <person name="Schmutz J."/>
            <person name="Jabbour D."/>
            <person name="Luo H."/>
            <person name="Baker S.E."/>
            <person name="Pisabarro A.G."/>
            <person name="Walton J.D."/>
            <person name="Blanchette R.A."/>
            <person name="Henrissat B."/>
            <person name="Martin F."/>
            <person name="Cullen D."/>
            <person name="Hibbett D.S."/>
            <person name="Grigoriev I.V."/>
        </authorList>
    </citation>
    <scope>NUCLEOTIDE SEQUENCE [LARGE SCALE GENOMIC DNA]</scope>
    <source>
        <strain evidence="4">CBS 339.88</strain>
    </source>
</reference>
<feature type="compositionally biased region" description="Polar residues" evidence="2">
    <location>
        <begin position="75"/>
        <end position="86"/>
    </location>
</feature>
<dbReference type="STRING" id="685588.A0A067SS75"/>
<keyword evidence="4" id="KW-1185">Reference proteome</keyword>
<protein>
    <submittedName>
        <fullName evidence="3">Uncharacterized protein</fullName>
    </submittedName>
</protein>
<accession>A0A067SS75</accession>
<feature type="compositionally biased region" description="Polar residues" evidence="2">
    <location>
        <begin position="14"/>
        <end position="31"/>
    </location>
</feature>
<feature type="region of interest" description="Disordered" evidence="2">
    <location>
        <begin position="160"/>
        <end position="256"/>
    </location>
</feature>
<keyword evidence="1" id="KW-0175">Coiled coil</keyword>
<name>A0A067SS75_GALM3</name>
<feature type="region of interest" description="Disordered" evidence="2">
    <location>
        <begin position="268"/>
        <end position="352"/>
    </location>
</feature>
<feature type="compositionally biased region" description="Polar residues" evidence="2">
    <location>
        <begin position="52"/>
        <end position="68"/>
    </location>
</feature>
<feature type="compositionally biased region" description="Pro residues" evidence="2">
    <location>
        <begin position="324"/>
        <end position="337"/>
    </location>
</feature>
<feature type="region of interest" description="Disordered" evidence="2">
    <location>
        <begin position="12"/>
        <end position="134"/>
    </location>
</feature>
<evidence type="ECO:0000313" key="3">
    <source>
        <dbReference type="EMBL" id="KDR73741.1"/>
    </source>
</evidence>